<reference evidence="1" key="2">
    <citation type="journal article" date="2022" name="New Phytol.">
        <title>Evolutionary transition to the ectomycorrhizal habit in the genomes of a hyperdiverse lineage of mushroom-forming fungi.</title>
        <authorList>
            <person name="Looney B."/>
            <person name="Miyauchi S."/>
            <person name="Morin E."/>
            <person name="Drula E."/>
            <person name="Courty P.E."/>
            <person name="Kohler A."/>
            <person name="Kuo A."/>
            <person name="LaButti K."/>
            <person name="Pangilinan J."/>
            <person name="Lipzen A."/>
            <person name="Riley R."/>
            <person name="Andreopoulos W."/>
            <person name="He G."/>
            <person name="Johnson J."/>
            <person name="Nolan M."/>
            <person name="Tritt A."/>
            <person name="Barry K.W."/>
            <person name="Grigoriev I.V."/>
            <person name="Nagy L.G."/>
            <person name="Hibbett D."/>
            <person name="Henrissat B."/>
            <person name="Matheny P.B."/>
            <person name="Labbe J."/>
            <person name="Martin F.M."/>
        </authorList>
    </citation>
    <scope>NUCLEOTIDE SEQUENCE</scope>
    <source>
        <strain evidence="1">FP105234-sp</strain>
    </source>
</reference>
<protein>
    <submittedName>
        <fullName evidence="1">Uncharacterized protein</fullName>
    </submittedName>
</protein>
<evidence type="ECO:0000313" key="1">
    <source>
        <dbReference type="EMBL" id="KAI0037786.1"/>
    </source>
</evidence>
<dbReference type="Proteomes" id="UP000814033">
    <property type="component" value="Unassembled WGS sequence"/>
</dbReference>
<evidence type="ECO:0000313" key="2">
    <source>
        <dbReference type="Proteomes" id="UP000814033"/>
    </source>
</evidence>
<proteinExistence type="predicted"/>
<accession>A0ACB8R2L9</accession>
<name>A0ACB8R2L9_9AGAM</name>
<comment type="caution">
    <text evidence="1">The sequence shown here is derived from an EMBL/GenBank/DDBJ whole genome shotgun (WGS) entry which is preliminary data.</text>
</comment>
<reference evidence="1" key="1">
    <citation type="submission" date="2021-02" db="EMBL/GenBank/DDBJ databases">
        <authorList>
            <consortium name="DOE Joint Genome Institute"/>
            <person name="Ahrendt S."/>
            <person name="Looney B.P."/>
            <person name="Miyauchi S."/>
            <person name="Morin E."/>
            <person name="Drula E."/>
            <person name="Courty P.E."/>
            <person name="Chicoki N."/>
            <person name="Fauchery L."/>
            <person name="Kohler A."/>
            <person name="Kuo A."/>
            <person name="Labutti K."/>
            <person name="Pangilinan J."/>
            <person name="Lipzen A."/>
            <person name="Riley R."/>
            <person name="Andreopoulos W."/>
            <person name="He G."/>
            <person name="Johnson J."/>
            <person name="Barry K.W."/>
            <person name="Grigoriev I.V."/>
            <person name="Nagy L."/>
            <person name="Hibbett D."/>
            <person name="Henrissat B."/>
            <person name="Matheny P.B."/>
            <person name="Labbe J."/>
            <person name="Martin F."/>
        </authorList>
    </citation>
    <scope>NUCLEOTIDE SEQUENCE</scope>
    <source>
        <strain evidence="1">FP105234-sp</strain>
    </source>
</reference>
<sequence>MNADQSTARSRIQEGHDSLLFKNEGIKPGALKMNYTNYKGKVVEEHKIELRGWPVPGPVVNPGKLKRQELTTLLCALENKTCRWEKMTDLELATRIQLNHDCAARGEQVYVARKRRKKVAHASDASDDAPGTSST</sequence>
<dbReference type="EMBL" id="MU276716">
    <property type="protein sequence ID" value="KAI0037786.1"/>
    <property type="molecule type" value="Genomic_DNA"/>
</dbReference>
<keyword evidence="2" id="KW-1185">Reference proteome</keyword>
<gene>
    <name evidence="1" type="ORF">FA95DRAFT_1578598</name>
</gene>
<organism evidence="1 2">
    <name type="scientific">Auriscalpium vulgare</name>
    <dbReference type="NCBI Taxonomy" id="40419"/>
    <lineage>
        <taxon>Eukaryota</taxon>
        <taxon>Fungi</taxon>
        <taxon>Dikarya</taxon>
        <taxon>Basidiomycota</taxon>
        <taxon>Agaricomycotina</taxon>
        <taxon>Agaricomycetes</taxon>
        <taxon>Russulales</taxon>
        <taxon>Auriscalpiaceae</taxon>
        <taxon>Auriscalpium</taxon>
    </lineage>
</organism>